<evidence type="ECO:0000256" key="1">
    <source>
        <dbReference type="ARBA" id="ARBA00022729"/>
    </source>
</evidence>
<feature type="domain" description="Secretion system C-terminal sorting" evidence="3">
    <location>
        <begin position="609"/>
        <end position="677"/>
    </location>
</feature>
<reference evidence="4 5" key="1">
    <citation type="journal article" date="2014" name="Genome Announc.">
        <title>Draft Genome Sequence of the Algicidal Bacterium Mangrovimonas yunxiaonensis Strain LY01.</title>
        <authorList>
            <person name="Li Y."/>
            <person name="Zhu H."/>
            <person name="Li C."/>
            <person name="Zhang H."/>
            <person name="Chen Z."/>
            <person name="Zheng W."/>
            <person name="Xu H."/>
            <person name="Zheng T."/>
        </authorList>
    </citation>
    <scope>NUCLEOTIDE SEQUENCE [LARGE SCALE GENOMIC DNA]</scope>
    <source>
        <strain evidence="4 5">LY01</strain>
    </source>
</reference>
<protein>
    <recommendedName>
        <fullName evidence="6">RNA-binding protein</fullName>
    </recommendedName>
</protein>
<evidence type="ECO:0000259" key="3">
    <source>
        <dbReference type="Pfam" id="PF18962"/>
    </source>
</evidence>
<dbReference type="InterPro" id="IPR026444">
    <property type="entry name" value="Secre_tail"/>
</dbReference>
<comment type="caution">
    <text evidence="4">The sequence shown here is derived from an EMBL/GenBank/DDBJ whole genome shotgun (WGS) entry which is preliminary data.</text>
</comment>
<dbReference type="STRING" id="1197477.IA57_05655"/>
<gene>
    <name evidence="4" type="ORF">IA57_05655</name>
</gene>
<dbReference type="InterPro" id="IPR013517">
    <property type="entry name" value="FG-GAP"/>
</dbReference>
<name>A0A084TKS9_9FLAO</name>
<dbReference type="AlphaFoldDB" id="A0A084TKS9"/>
<organism evidence="4 5">
    <name type="scientific">Mangrovimonas yunxiaonensis</name>
    <dbReference type="NCBI Taxonomy" id="1197477"/>
    <lineage>
        <taxon>Bacteria</taxon>
        <taxon>Pseudomonadati</taxon>
        <taxon>Bacteroidota</taxon>
        <taxon>Flavobacteriia</taxon>
        <taxon>Flavobacteriales</taxon>
        <taxon>Flavobacteriaceae</taxon>
        <taxon>Mangrovimonas</taxon>
    </lineage>
</organism>
<dbReference type="Pfam" id="PF18962">
    <property type="entry name" value="Por_Secre_tail"/>
    <property type="match status" value="1"/>
</dbReference>
<dbReference type="InterPro" id="IPR027039">
    <property type="entry name" value="Crtac1"/>
</dbReference>
<dbReference type="InterPro" id="IPR011519">
    <property type="entry name" value="UnbV_ASPIC"/>
</dbReference>
<accession>A0A084TKS9</accession>
<dbReference type="SUPFAM" id="SSF69318">
    <property type="entry name" value="Integrin alpha N-terminal domain"/>
    <property type="match status" value="2"/>
</dbReference>
<dbReference type="Pfam" id="PF07593">
    <property type="entry name" value="UnbV_ASPIC"/>
    <property type="match status" value="1"/>
</dbReference>
<dbReference type="PANTHER" id="PTHR16026:SF0">
    <property type="entry name" value="CARTILAGE ACIDIC PROTEIN 1"/>
    <property type="match status" value="1"/>
</dbReference>
<proteinExistence type="predicted"/>
<evidence type="ECO:0008006" key="6">
    <source>
        <dbReference type="Google" id="ProtNLM"/>
    </source>
</evidence>
<reference evidence="5" key="2">
    <citation type="submission" date="2014-07" db="EMBL/GenBank/DDBJ databases">
        <title>Genome sequence of Mangrovimonas yunxiaonensis.</title>
        <authorList>
            <person name="Li Y."/>
            <person name="Zheng T."/>
        </authorList>
    </citation>
    <scope>NUCLEOTIDE SEQUENCE [LARGE SCALE GENOMIC DNA]</scope>
    <source>
        <strain evidence="5">LY01</strain>
    </source>
</reference>
<keyword evidence="5" id="KW-1185">Reference proteome</keyword>
<evidence type="ECO:0000313" key="4">
    <source>
        <dbReference type="EMBL" id="KFB01315.1"/>
    </source>
</evidence>
<dbReference type="eggNOG" id="COG3291">
    <property type="taxonomic scope" value="Bacteria"/>
</dbReference>
<dbReference type="Pfam" id="PF13517">
    <property type="entry name" value="FG-GAP_3"/>
    <property type="match status" value="3"/>
</dbReference>
<dbReference type="Proteomes" id="UP000028521">
    <property type="component" value="Unassembled WGS sequence"/>
</dbReference>
<dbReference type="NCBIfam" id="TIGR04183">
    <property type="entry name" value="Por_Secre_tail"/>
    <property type="match status" value="1"/>
</dbReference>
<sequence>MGYAQAGYTCAEAIAITADDTNTITSPGIIGSEVPSPVCAANGSGATGGYWYTFQPTTTATYTLTTDLTVNTGIDTRVHVYTGSCGALTCEAGDDDSGAGYLSHLEFYGVAGTTYYIAFDDRWDTDGFEFMLIEGFQIPPPEPGEFVFIQDPSISMSGTSYAMVDMDNDGLDDLVSGSSTHVNINHQTDTGFSYQSFQAPASFGPSWSMAAGDLDANGYNDLIYGASSGVSIVMANGTGTGYSQSYTTSTYVFSQRSNFVDINNDGFLDAFVCHDVDQNVYFINDGTGAVTFYQGASTALPNGLGTHSSGGNYGTVWIDFDNDRDVDLFIAKCRGGSVTHKVNELWRNDGNGVFVNIADLGYYQSNFPDQGHNNSSNLGDPIQTWSSAWADFDNDGDMDVYVGASSSADGPHKYMINNGDGTFTNATATANISNAPYGIENAPGDFNNDGYVDILTSGKILLNNGDNSFTLHETDMPPSGAIGDANNDGFLDVFRGSLYLNNGGNGNNYVKIKTVGTASNINGIGARIEVHTSSGTQIRDVRSGEGFEFMSSLTAHFGLGTETTINNVTIYWPSGVIDVFPNLDINTQHTLIEGASLAIEDAHLSDLVIYPNPVKDNIYFETSGNVIGKIATVFDINGKIIQNERLEKTQLDVSTLAAGVYILRLELEGKTTTRKFIKK</sequence>
<evidence type="ECO:0000313" key="5">
    <source>
        <dbReference type="Proteomes" id="UP000028521"/>
    </source>
</evidence>
<evidence type="ECO:0000259" key="2">
    <source>
        <dbReference type="Pfam" id="PF07593"/>
    </source>
</evidence>
<dbReference type="InterPro" id="IPR028994">
    <property type="entry name" value="Integrin_alpha_N"/>
</dbReference>
<dbReference type="EMBL" id="JPFK01000005">
    <property type="protein sequence ID" value="KFB01315.1"/>
    <property type="molecule type" value="Genomic_DNA"/>
</dbReference>
<dbReference type="PANTHER" id="PTHR16026">
    <property type="entry name" value="CARTILAGE ACIDIC PROTEIN 1"/>
    <property type="match status" value="1"/>
</dbReference>
<feature type="domain" description="ASPIC/UnbV" evidence="2">
    <location>
        <begin position="523"/>
        <end position="589"/>
    </location>
</feature>
<dbReference type="eggNOG" id="COG4833">
    <property type="taxonomic scope" value="Bacteria"/>
</dbReference>
<dbReference type="Gene3D" id="2.130.10.130">
    <property type="entry name" value="Integrin alpha, N-terminal"/>
    <property type="match status" value="2"/>
</dbReference>
<keyword evidence="1" id="KW-0732">Signal</keyword>